<reference evidence="2 3" key="1">
    <citation type="submission" date="2018-11" db="EMBL/GenBank/DDBJ databases">
        <title>Genome assembly of Steccherinum ochraceum LE-BIN_3174, the white-rot fungus of the Steccherinaceae family (The Residual Polyporoid clade, Polyporales, Basidiomycota).</title>
        <authorList>
            <person name="Fedorova T.V."/>
            <person name="Glazunova O.A."/>
            <person name="Landesman E.O."/>
            <person name="Moiseenko K.V."/>
            <person name="Psurtseva N.V."/>
            <person name="Savinova O.S."/>
            <person name="Shakhova N.V."/>
            <person name="Tyazhelova T.V."/>
            <person name="Vasina D.V."/>
        </authorList>
    </citation>
    <scope>NUCLEOTIDE SEQUENCE [LARGE SCALE GENOMIC DNA]</scope>
    <source>
        <strain evidence="2 3">LE-BIN_3174</strain>
    </source>
</reference>
<accession>A0A4R0R4S9</accession>
<feature type="compositionally biased region" description="Polar residues" evidence="1">
    <location>
        <begin position="41"/>
        <end position="52"/>
    </location>
</feature>
<name>A0A4R0R4S9_9APHY</name>
<feature type="compositionally biased region" description="Basic and acidic residues" evidence="1">
    <location>
        <begin position="30"/>
        <end position="39"/>
    </location>
</feature>
<evidence type="ECO:0000313" key="3">
    <source>
        <dbReference type="Proteomes" id="UP000292702"/>
    </source>
</evidence>
<dbReference type="Proteomes" id="UP000292702">
    <property type="component" value="Unassembled WGS sequence"/>
</dbReference>
<proteinExistence type="predicted"/>
<feature type="compositionally biased region" description="Basic and acidic residues" evidence="1">
    <location>
        <begin position="1"/>
        <end position="12"/>
    </location>
</feature>
<protein>
    <submittedName>
        <fullName evidence="2">Uncharacterized protein</fullName>
    </submittedName>
</protein>
<dbReference type="AlphaFoldDB" id="A0A4R0R4S9"/>
<organism evidence="2 3">
    <name type="scientific">Steccherinum ochraceum</name>
    <dbReference type="NCBI Taxonomy" id="92696"/>
    <lineage>
        <taxon>Eukaryota</taxon>
        <taxon>Fungi</taxon>
        <taxon>Dikarya</taxon>
        <taxon>Basidiomycota</taxon>
        <taxon>Agaricomycotina</taxon>
        <taxon>Agaricomycetes</taxon>
        <taxon>Polyporales</taxon>
        <taxon>Steccherinaceae</taxon>
        <taxon>Steccherinum</taxon>
    </lineage>
</organism>
<keyword evidence="3" id="KW-1185">Reference proteome</keyword>
<feature type="region of interest" description="Disordered" evidence="1">
    <location>
        <begin position="1"/>
        <end position="279"/>
    </location>
</feature>
<feature type="compositionally biased region" description="Low complexity" evidence="1">
    <location>
        <begin position="163"/>
        <end position="193"/>
    </location>
</feature>
<feature type="compositionally biased region" description="Low complexity" evidence="1">
    <location>
        <begin position="95"/>
        <end position="125"/>
    </location>
</feature>
<evidence type="ECO:0000313" key="2">
    <source>
        <dbReference type="EMBL" id="TCD62370.1"/>
    </source>
</evidence>
<gene>
    <name evidence="2" type="ORF">EIP91_006979</name>
</gene>
<feature type="compositionally biased region" description="Low complexity" evidence="1">
    <location>
        <begin position="203"/>
        <end position="214"/>
    </location>
</feature>
<sequence>MFKAHQGPEQRTDSSPAHLQSPSAGSSRLQRPESSHEFDSPQGSDNHSNASGRTPDGRRGMARRNHSLLTPNSSPAAKSLLTPAHKSSHLPTPQSPGNLSLSLGLSDGSPVRQGSSSGRASASTTKLRDLSQSERGALPNESFPTPESSPMYARRPRSSNNASTSPPRTPRPNSSSSRFMFQASATLSTASAPTTPPPRSRDVSPPLRSSLSSPFVDRSAQLTPAHNHEGPPSRRSRSHISSPETSPMVVDDMFSPVPSTSTIKSTPSLKAPVPTRPLS</sequence>
<dbReference type="EMBL" id="RWJN01000378">
    <property type="protein sequence ID" value="TCD62370.1"/>
    <property type="molecule type" value="Genomic_DNA"/>
</dbReference>
<feature type="non-terminal residue" evidence="2">
    <location>
        <position position="279"/>
    </location>
</feature>
<evidence type="ECO:0000256" key="1">
    <source>
        <dbReference type="SAM" id="MobiDB-lite"/>
    </source>
</evidence>
<comment type="caution">
    <text evidence="2">The sequence shown here is derived from an EMBL/GenBank/DDBJ whole genome shotgun (WGS) entry which is preliminary data.</text>
</comment>
<feature type="compositionally biased region" description="Polar residues" evidence="1">
    <location>
        <begin position="13"/>
        <end position="29"/>
    </location>
</feature>
<feature type="compositionally biased region" description="Polar residues" evidence="1">
    <location>
        <begin position="257"/>
        <end position="268"/>
    </location>
</feature>
<feature type="compositionally biased region" description="Polar residues" evidence="1">
    <location>
        <begin position="67"/>
        <end position="76"/>
    </location>
</feature>